<dbReference type="InterPro" id="IPR031549">
    <property type="entry name" value="ASH"/>
</dbReference>
<evidence type="ECO:0000256" key="4">
    <source>
        <dbReference type="ARBA" id="ARBA00022490"/>
    </source>
</evidence>
<dbReference type="SUPFAM" id="SSF63825">
    <property type="entry name" value="YWTD domain"/>
    <property type="match status" value="2"/>
</dbReference>
<name>A0A7V3ZWB5_UNCW3</name>
<evidence type="ECO:0000256" key="1">
    <source>
        <dbReference type="ARBA" id="ARBA00004138"/>
    </source>
</evidence>
<dbReference type="GO" id="GO:0005737">
    <property type="term" value="C:cytoplasm"/>
    <property type="evidence" value="ECO:0007669"/>
    <property type="project" value="UniProtKB-SubCell"/>
</dbReference>
<dbReference type="Pfam" id="PF22544">
    <property type="entry name" value="HYDIN_VesB_CFA65-like_Ig"/>
    <property type="match status" value="1"/>
</dbReference>
<keyword evidence="8" id="KW-0472">Membrane</keyword>
<keyword evidence="9" id="KW-0966">Cell projection</keyword>
<sequence length="949" mass="103019">MRRFLIFIFVIASTMLRSESILRILPLPGYSNGYFAYGLAFDGTYLWVGDDYDGMIYKMDTLGNVVGSFMGIPGSNHGLAWDGSGLWCAGGYSSNHIIKFDSSGTRIDSVAENWQYIGGLGYDGSHLLVTVYYPNTVNNVYFLDPVTGQVVDTVPSPGTQPQGVTFDGQYIWVVMDDNDGDPERVWKIDPLTGDTLMSFPVPTTSPRGLAWGGNCLWLIARNSGGAGCAVFQIDPYGEGVPEITLNTNFCDFGDVIVGTAETLLIVCTNTGNGYLIIDSTTNSNTAFTVNNTFPISLQPAYSCSLYIIFSPSVSGTYTDVLSIYSNDPLHPIVSVTLQGNGIYAGQDIHLPDTIISWENMRTGGSKRKWLSIMNVGSNELRIDSVKFSTDIFRTTKMFPVFVNPSSQMELDVWFAPTIAGTYQETLYIYSNDPDEEVILVNLIGNCIDTTFVGGDIIWYYQARGGIVYNHIRSIKSIPDVNGDGKDDAVAVSENDTLYLIHGNGYQEGDVLWRFADKTCYTERGLVVVPDLNEDGFSDVILGAVWGSRKVYTISGKDGSVIWQYDTHQYGGGGWVYEVSYAPDLDGDGKVEILAATGDDGYNTGPKRVFMFSGATGNILWQRYLGYPVFSVRTVGDINNDGYPEVAAGTADGGSYAYWVNLLNGVNGIPIWSKNLGGAVWTVVPIQDINNDGFTDIAAGLGSGEVVALSGADGSLLWMYTTGGIVTDLNFLDDVNGNGHCELLPSGAAVPNFTAIDSRSGAPVWNFPSGDAAFSMVAIPDVNGDGYPDVIGGTGYTVNRLVLISGVNGDVIWSKDMPSAVESVFPIGDVDGDGTFDILAGLRNGDILCIASGYYSRISETVSYEHFEAWLSQQVFTNTAFLNLSLFSESRVEIDLFDITGRWVIRAFDEKLDGGVHKISFDLSALKAGVYFARVKTAKGSTFLRVVKIW</sequence>
<protein>
    <submittedName>
        <fullName evidence="13">Choice-of-anchor D domain-containing protein</fullName>
    </submittedName>
</protein>
<evidence type="ECO:0000256" key="2">
    <source>
        <dbReference type="ARBA" id="ARBA00004167"/>
    </source>
</evidence>
<keyword evidence="7" id="KW-0969">Cilium</keyword>
<dbReference type="NCBIfam" id="TIGR04183">
    <property type="entry name" value="Por_Secre_tail"/>
    <property type="match status" value="1"/>
</dbReference>
<dbReference type="InterPro" id="IPR002372">
    <property type="entry name" value="PQQ_rpt_dom"/>
</dbReference>
<evidence type="ECO:0000256" key="5">
    <source>
        <dbReference type="ARBA" id="ARBA00022692"/>
    </source>
</evidence>
<comment type="subcellular location">
    <subcellularLocation>
        <location evidence="1">Cell projection</location>
        <location evidence="1">Cilium</location>
    </subcellularLocation>
    <subcellularLocation>
        <location evidence="3">Cytoplasm</location>
    </subcellularLocation>
    <subcellularLocation>
        <location evidence="2">Membrane</location>
        <topology evidence="2">Single-pass membrane protein</topology>
    </subcellularLocation>
</comment>
<proteinExistence type="predicted"/>
<evidence type="ECO:0000259" key="11">
    <source>
        <dbReference type="Pfam" id="PF15780"/>
    </source>
</evidence>
<dbReference type="InterPro" id="IPR028994">
    <property type="entry name" value="Integrin_alpha_N"/>
</dbReference>
<reference evidence="13" key="1">
    <citation type="journal article" date="2020" name="mSystems">
        <title>Genome- and Community-Level Interaction Insights into Carbon Utilization and Element Cycling Functions of Hydrothermarchaeota in Hydrothermal Sediment.</title>
        <authorList>
            <person name="Zhou Z."/>
            <person name="Liu Y."/>
            <person name="Xu W."/>
            <person name="Pan J."/>
            <person name="Luo Z.H."/>
            <person name="Li M."/>
        </authorList>
    </citation>
    <scope>NUCLEOTIDE SEQUENCE [LARGE SCALE GENOMIC DNA]</scope>
    <source>
        <strain evidence="13">SpSt-69</strain>
    </source>
</reference>
<evidence type="ECO:0000256" key="6">
    <source>
        <dbReference type="ARBA" id="ARBA00022989"/>
    </source>
</evidence>
<dbReference type="InterPro" id="IPR053879">
    <property type="entry name" value="HYDIN_VesB_CFA65-like_Ig"/>
</dbReference>
<dbReference type="InterPro" id="IPR013783">
    <property type="entry name" value="Ig-like_fold"/>
</dbReference>
<keyword evidence="6" id="KW-1133">Transmembrane helix</keyword>
<evidence type="ECO:0000313" key="13">
    <source>
        <dbReference type="EMBL" id="HGL16875.1"/>
    </source>
</evidence>
<dbReference type="NCBIfam" id="NF012200">
    <property type="entry name" value="choice_anch_D"/>
    <property type="match status" value="2"/>
</dbReference>
<evidence type="ECO:0000259" key="12">
    <source>
        <dbReference type="Pfam" id="PF22544"/>
    </source>
</evidence>
<feature type="domain" description="Abnormal spindle-like microcephaly-associated protein ASH" evidence="11">
    <location>
        <begin position="248"/>
        <end position="331"/>
    </location>
</feature>
<gene>
    <name evidence="13" type="ORF">ENU66_00820</name>
</gene>
<dbReference type="SUPFAM" id="SSF69318">
    <property type="entry name" value="Integrin alpha N-terminal domain"/>
    <property type="match status" value="2"/>
</dbReference>
<feature type="domain" description="Pyrrolo-quinoline quinone repeat" evidence="10">
    <location>
        <begin position="549"/>
        <end position="736"/>
    </location>
</feature>
<accession>A0A7V3ZWB5</accession>
<dbReference type="Pfam" id="PF13360">
    <property type="entry name" value="PQQ_2"/>
    <property type="match status" value="1"/>
</dbReference>
<dbReference type="InterPro" id="IPR045232">
    <property type="entry name" value="FAM234"/>
</dbReference>
<evidence type="ECO:0000256" key="8">
    <source>
        <dbReference type="ARBA" id="ARBA00023136"/>
    </source>
</evidence>
<dbReference type="PANTHER" id="PTHR21419:SF30">
    <property type="entry name" value="IG-LIKE DOMAIN-CONTAINING PROTEIN"/>
    <property type="match status" value="1"/>
</dbReference>
<evidence type="ECO:0000256" key="3">
    <source>
        <dbReference type="ARBA" id="ARBA00004496"/>
    </source>
</evidence>
<dbReference type="EMBL" id="DTDJ01000011">
    <property type="protein sequence ID" value="HGL16875.1"/>
    <property type="molecule type" value="Genomic_DNA"/>
</dbReference>
<evidence type="ECO:0000256" key="7">
    <source>
        <dbReference type="ARBA" id="ARBA00023069"/>
    </source>
</evidence>
<keyword evidence="5" id="KW-0812">Transmembrane</keyword>
<feature type="domain" description="HYDIN/VesB/CFA65-like Ig-like" evidence="12">
    <location>
        <begin position="359"/>
        <end position="436"/>
    </location>
</feature>
<dbReference type="InterPro" id="IPR015943">
    <property type="entry name" value="WD40/YVTN_repeat-like_dom_sf"/>
</dbReference>
<organism evidence="13">
    <name type="scientific">candidate division WOR-3 bacterium</name>
    <dbReference type="NCBI Taxonomy" id="2052148"/>
    <lineage>
        <taxon>Bacteria</taxon>
        <taxon>Bacteria division WOR-3</taxon>
    </lineage>
</organism>
<dbReference type="Gene3D" id="2.60.40.10">
    <property type="entry name" value="Immunoglobulins"/>
    <property type="match status" value="2"/>
</dbReference>
<dbReference type="Pfam" id="PF15780">
    <property type="entry name" value="ASH"/>
    <property type="match status" value="1"/>
</dbReference>
<evidence type="ECO:0000259" key="10">
    <source>
        <dbReference type="Pfam" id="PF13360"/>
    </source>
</evidence>
<dbReference type="AlphaFoldDB" id="A0A7V3ZWB5"/>
<dbReference type="GO" id="GO:0016020">
    <property type="term" value="C:membrane"/>
    <property type="evidence" value="ECO:0007669"/>
    <property type="project" value="UniProtKB-SubCell"/>
</dbReference>
<dbReference type="Gene3D" id="2.130.10.130">
    <property type="entry name" value="Integrin alpha, N-terminal"/>
    <property type="match status" value="1"/>
</dbReference>
<keyword evidence="4" id="KW-0963">Cytoplasm</keyword>
<evidence type="ECO:0000256" key="9">
    <source>
        <dbReference type="ARBA" id="ARBA00023273"/>
    </source>
</evidence>
<comment type="caution">
    <text evidence="13">The sequence shown here is derived from an EMBL/GenBank/DDBJ whole genome shotgun (WGS) entry which is preliminary data.</text>
</comment>
<dbReference type="InterPro" id="IPR026444">
    <property type="entry name" value="Secre_tail"/>
</dbReference>
<dbReference type="PANTHER" id="PTHR21419">
    <property type="match status" value="1"/>
</dbReference>
<dbReference type="Gene3D" id="2.130.10.10">
    <property type="entry name" value="YVTN repeat-like/Quinoprotein amine dehydrogenase"/>
    <property type="match status" value="2"/>
</dbReference>